<dbReference type="SUPFAM" id="SSF51004">
    <property type="entry name" value="C-terminal (heme d1) domain of cytochrome cd1-nitrite reductase"/>
    <property type="match status" value="1"/>
</dbReference>
<reference evidence="3 4" key="1">
    <citation type="submission" date="2021-03" db="EMBL/GenBank/DDBJ databases">
        <title>Genomic Encyclopedia of Type Strains, Phase IV (KMG-IV): sequencing the most valuable type-strain genomes for metagenomic binning, comparative biology and taxonomic classification.</title>
        <authorList>
            <person name="Goeker M."/>
        </authorList>
    </citation>
    <scope>NUCLEOTIDE SEQUENCE [LARGE SCALE GENOMIC DNA]</scope>
    <source>
        <strain evidence="3 4">DSM 13372</strain>
    </source>
</reference>
<dbReference type="InterPro" id="IPR050282">
    <property type="entry name" value="Cycloisomerase_2"/>
</dbReference>
<dbReference type="InterPro" id="IPR015943">
    <property type="entry name" value="WD40/YVTN_repeat-like_dom_sf"/>
</dbReference>
<organism evidence="3 4">
    <name type="scientific">Sinorhizobium kostiense</name>
    <dbReference type="NCBI Taxonomy" id="76747"/>
    <lineage>
        <taxon>Bacteria</taxon>
        <taxon>Pseudomonadati</taxon>
        <taxon>Pseudomonadota</taxon>
        <taxon>Alphaproteobacteria</taxon>
        <taxon>Hyphomicrobiales</taxon>
        <taxon>Rhizobiaceae</taxon>
        <taxon>Sinorhizobium/Ensifer group</taxon>
        <taxon>Sinorhizobium</taxon>
    </lineage>
</organism>
<evidence type="ECO:0000313" key="3">
    <source>
        <dbReference type="EMBL" id="MBP2236175.1"/>
    </source>
</evidence>
<dbReference type="InterPro" id="IPR019405">
    <property type="entry name" value="Lactonase_7-beta_prop"/>
</dbReference>
<evidence type="ECO:0000313" key="4">
    <source>
        <dbReference type="Proteomes" id="UP000730739"/>
    </source>
</evidence>
<protein>
    <submittedName>
        <fullName evidence="3">6-phosphogluconolactonase (Cycloisomerase 2 family)</fullName>
    </submittedName>
</protein>
<sequence length="362" mass="40082">MEAKVSLFAYVGCRTTEERNARGRGISVYRIDGQSSQWSLLQLLETEPNPSFLALHPMLDILYSVHGDLDLVTSYSIDPETGLLRNIDRQRTRGRNPVHLALDPTHGWLIIANYRTDSIVSLPVSSTGNLGPVSHLAAMAGKLGPHRDEQNYGRPHQVPFSPSGKWILVPEKGFDQIVSFKLDPGNGTLEEAARCRCREASGPRHLAFHPVRALAYVLNELDSTVTTYDFDDDNGSLHPIDTVSSLPRDYSGDNRASEIALSKGGDYLYASNRGHDSIAVFRLGSDGKPANPYWLPSQGTTPRFFAFEPDEKHLYVANEDSDTIVEFRQCEPGNLVPTGQVIPTGSPTTIVFRKGNTRSHRR</sequence>
<keyword evidence="4" id="KW-1185">Reference proteome</keyword>
<dbReference type="PANTHER" id="PTHR30344:SF1">
    <property type="entry name" value="6-PHOSPHOGLUCONOLACTONASE"/>
    <property type="match status" value="1"/>
</dbReference>
<dbReference type="InterPro" id="IPR011048">
    <property type="entry name" value="Haem_d1_sf"/>
</dbReference>
<evidence type="ECO:0000256" key="2">
    <source>
        <dbReference type="ARBA" id="ARBA00022526"/>
    </source>
</evidence>
<dbReference type="PANTHER" id="PTHR30344">
    <property type="entry name" value="6-PHOSPHOGLUCONOLACTONASE-RELATED"/>
    <property type="match status" value="1"/>
</dbReference>
<proteinExistence type="inferred from homology"/>
<dbReference type="Gene3D" id="2.130.10.10">
    <property type="entry name" value="YVTN repeat-like/Quinoprotein amine dehydrogenase"/>
    <property type="match status" value="1"/>
</dbReference>
<dbReference type="Proteomes" id="UP000730739">
    <property type="component" value="Unassembled WGS sequence"/>
</dbReference>
<evidence type="ECO:0000256" key="1">
    <source>
        <dbReference type="ARBA" id="ARBA00005564"/>
    </source>
</evidence>
<keyword evidence="2" id="KW-0119">Carbohydrate metabolism</keyword>
<dbReference type="RefSeq" id="WP_209602360.1">
    <property type="nucleotide sequence ID" value="NZ_JAGILA010000003.1"/>
</dbReference>
<comment type="similarity">
    <text evidence="1">Belongs to the cycloisomerase 2 family.</text>
</comment>
<dbReference type="EMBL" id="JAGILA010000003">
    <property type="protein sequence ID" value="MBP2236175.1"/>
    <property type="molecule type" value="Genomic_DNA"/>
</dbReference>
<name>A0ABS4R1N0_9HYPH</name>
<dbReference type="Pfam" id="PF10282">
    <property type="entry name" value="Lactonase"/>
    <property type="match status" value="1"/>
</dbReference>
<keyword evidence="2" id="KW-0313">Glucose metabolism</keyword>
<gene>
    <name evidence="3" type="ORF">J2Z31_002689</name>
</gene>
<accession>A0ABS4R1N0</accession>
<comment type="caution">
    <text evidence="3">The sequence shown here is derived from an EMBL/GenBank/DDBJ whole genome shotgun (WGS) entry which is preliminary data.</text>
</comment>